<protein>
    <submittedName>
        <fullName evidence="1">Uncharacterized protein</fullName>
    </submittedName>
</protein>
<name>Q2SG20_HAHCH</name>
<accession>Q2SG20</accession>
<keyword evidence="2" id="KW-1185">Reference proteome</keyword>
<organism evidence="1 2">
    <name type="scientific">Hahella chejuensis (strain KCTC 2396)</name>
    <dbReference type="NCBI Taxonomy" id="349521"/>
    <lineage>
        <taxon>Bacteria</taxon>
        <taxon>Pseudomonadati</taxon>
        <taxon>Pseudomonadota</taxon>
        <taxon>Gammaproteobacteria</taxon>
        <taxon>Oceanospirillales</taxon>
        <taxon>Hahellaceae</taxon>
        <taxon>Hahella</taxon>
    </lineage>
</organism>
<proteinExistence type="predicted"/>
<dbReference type="Proteomes" id="UP000000238">
    <property type="component" value="Chromosome"/>
</dbReference>
<evidence type="ECO:0000313" key="2">
    <source>
        <dbReference type="Proteomes" id="UP000000238"/>
    </source>
</evidence>
<reference evidence="1 2" key="1">
    <citation type="journal article" date="2005" name="Nucleic Acids Res.">
        <title>Genomic blueprint of Hahella chejuensis, a marine microbe producing an algicidal agent.</title>
        <authorList>
            <person name="Jeong H."/>
            <person name="Yim J.H."/>
            <person name="Lee C."/>
            <person name="Choi S.-H."/>
            <person name="Park Y.K."/>
            <person name="Yoon S.H."/>
            <person name="Hur C.-G."/>
            <person name="Kang H.-Y."/>
            <person name="Kim D."/>
            <person name="Lee H.H."/>
            <person name="Park K.H."/>
            <person name="Park S.-H."/>
            <person name="Park H.-S."/>
            <person name="Lee H.K."/>
            <person name="Oh T.K."/>
            <person name="Kim J.F."/>
        </authorList>
    </citation>
    <scope>NUCLEOTIDE SEQUENCE [LARGE SCALE GENOMIC DNA]</scope>
    <source>
        <strain evidence="1 2">KCTC 2396</strain>
    </source>
</reference>
<dbReference type="RefSeq" id="WP_011397472.1">
    <property type="nucleotide sequence ID" value="NC_007645.1"/>
</dbReference>
<dbReference type="HOGENOM" id="CLU_1747087_0_0_6"/>
<gene>
    <name evidence="1" type="ordered locus">HCH_03664</name>
</gene>
<dbReference type="KEGG" id="hch:HCH_03664"/>
<sequence length="149" mass="16709">MYDLSLKVKGFQNTASTKHGSCLAQCETLAGKIFVDTDQRCDLYALNAMHYHLRLPSKLIVDPTISQFFDVPPNYQPEVFVGDMMDLKRHLSEMTSRFGVAKHHRAISVNMSSVDQLLTLWSTATVKKGGDRLVKHVGSASGRIRAYYS</sequence>
<dbReference type="EMBL" id="CP000155">
    <property type="protein sequence ID" value="ABC30404.1"/>
    <property type="molecule type" value="Genomic_DNA"/>
</dbReference>
<evidence type="ECO:0000313" key="1">
    <source>
        <dbReference type="EMBL" id="ABC30404.1"/>
    </source>
</evidence>
<dbReference type="OrthoDB" id="9864270at2"/>
<dbReference type="AlphaFoldDB" id="Q2SG20"/>